<dbReference type="KEGG" id="fpl:Ferp_1810"/>
<dbReference type="eggNOG" id="arCOG00715">
    <property type="taxonomic scope" value="Archaea"/>
</dbReference>
<sequence length="159" mass="18748">MTKAFVDTEIWNLAKKKPVREKFNSELEYKKALKIHEACRKFFEEDFEKLKVYMSLHQIAEIFHVLAFRGHKIPLDEAIAIVESILDDDNIVKVPVLAEHLKEAFEESKETGIHVWDFLCFIPLKNYVDVIYTLDKHFVTIGKRYGVEVVNPAREWLRI</sequence>
<gene>
    <name evidence="1" type="ordered locus">Ferp_1810</name>
</gene>
<dbReference type="EMBL" id="CP001899">
    <property type="protein sequence ID" value="ADC65953.1"/>
    <property type="molecule type" value="Genomic_DNA"/>
</dbReference>
<organism evidence="1 2">
    <name type="scientific">Ferroglobus placidus (strain DSM 10642 / AEDII12DO)</name>
    <dbReference type="NCBI Taxonomy" id="589924"/>
    <lineage>
        <taxon>Archaea</taxon>
        <taxon>Methanobacteriati</taxon>
        <taxon>Methanobacteriota</taxon>
        <taxon>Archaeoglobi</taxon>
        <taxon>Archaeoglobales</taxon>
        <taxon>Archaeoglobaceae</taxon>
        <taxon>Ferroglobus</taxon>
    </lineage>
</organism>
<reference evidence="1 2" key="2">
    <citation type="journal article" date="2011" name="Stand. Genomic Sci.">
        <title>Complete genome sequence of Ferroglobus placidus AEDII12DO.</title>
        <authorList>
            <person name="Anderson I."/>
            <person name="Risso C."/>
            <person name="Holmes D."/>
            <person name="Lucas S."/>
            <person name="Copeland A."/>
            <person name="Lapidus A."/>
            <person name="Cheng J.F."/>
            <person name="Bruce D."/>
            <person name="Goodwin L."/>
            <person name="Pitluck S."/>
            <person name="Saunders E."/>
            <person name="Brettin T."/>
            <person name="Detter J.C."/>
            <person name="Han C."/>
            <person name="Tapia R."/>
            <person name="Larimer F."/>
            <person name="Land M."/>
            <person name="Hauser L."/>
            <person name="Woyke T."/>
            <person name="Lovley D."/>
            <person name="Kyrpides N."/>
            <person name="Ivanova N."/>
        </authorList>
    </citation>
    <scope>NUCLEOTIDE SEQUENCE [LARGE SCALE GENOMIC DNA]</scope>
    <source>
        <strain evidence="2">DSM 10642 / AEDII12DO</strain>
    </source>
</reference>
<dbReference type="Proteomes" id="UP000002613">
    <property type="component" value="Chromosome"/>
</dbReference>
<accession>D3RZP0</accession>
<dbReference type="Gene3D" id="3.40.50.1010">
    <property type="entry name" value="5'-nuclease"/>
    <property type="match status" value="1"/>
</dbReference>
<dbReference type="InterPro" id="IPR029060">
    <property type="entry name" value="PIN-like_dom_sf"/>
</dbReference>
<protein>
    <submittedName>
        <fullName evidence="1">Uncharacterized protein</fullName>
    </submittedName>
</protein>
<keyword evidence="2" id="KW-1185">Reference proteome</keyword>
<reference evidence="2" key="1">
    <citation type="submission" date="2010-02" db="EMBL/GenBank/DDBJ databases">
        <title>Complete sequence of Ferroglobus placidus DSM 10642.</title>
        <authorList>
            <consortium name="US DOE Joint Genome Institute"/>
            <person name="Lucas S."/>
            <person name="Copeland A."/>
            <person name="Lapidus A."/>
            <person name="Cheng J.-F."/>
            <person name="Bruce D."/>
            <person name="Goodwin L."/>
            <person name="Pitluck S."/>
            <person name="Saunders E."/>
            <person name="Brettin T."/>
            <person name="Detter J.C."/>
            <person name="Han C."/>
            <person name="Tapia R."/>
            <person name="Larimer F."/>
            <person name="Land M."/>
            <person name="Hauser L."/>
            <person name="Kyrpides N."/>
            <person name="Ivanova N."/>
            <person name="Holmes D."/>
            <person name="Lovley D."/>
            <person name="Kyrpides N."/>
            <person name="Anderson I.J."/>
            <person name="Woyke T."/>
        </authorList>
    </citation>
    <scope>NUCLEOTIDE SEQUENCE [LARGE SCALE GENOMIC DNA]</scope>
    <source>
        <strain evidence="2">DSM 10642 / AEDII12DO</strain>
    </source>
</reference>
<dbReference type="HOGENOM" id="CLU_1727333_0_0_2"/>
<dbReference type="STRING" id="589924.Ferp_1810"/>
<dbReference type="SUPFAM" id="SSF88723">
    <property type="entry name" value="PIN domain-like"/>
    <property type="match status" value="1"/>
</dbReference>
<dbReference type="AlphaFoldDB" id="D3RZP0"/>
<evidence type="ECO:0000313" key="2">
    <source>
        <dbReference type="Proteomes" id="UP000002613"/>
    </source>
</evidence>
<dbReference type="OrthoDB" id="371929at2157"/>
<dbReference type="RefSeq" id="WP_012966292.1">
    <property type="nucleotide sequence ID" value="NC_013849.1"/>
</dbReference>
<proteinExistence type="predicted"/>
<dbReference type="GeneID" id="8779338"/>
<name>D3RZP0_FERPA</name>
<dbReference type="PaxDb" id="589924-Ferp_1810"/>
<evidence type="ECO:0000313" key="1">
    <source>
        <dbReference type="EMBL" id="ADC65953.1"/>
    </source>
</evidence>